<dbReference type="AlphaFoldDB" id="A0A0N5CLY8"/>
<keyword evidence="1" id="KW-0106">Calcium</keyword>
<protein>
    <submittedName>
        <fullName evidence="5">EF-hand domain-containing protein</fullName>
    </submittedName>
</protein>
<organism evidence="5">
    <name type="scientific">Thelazia callipaeda</name>
    <name type="common">Oriental eyeworm</name>
    <name type="synonym">Parasitic nematode</name>
    <dbReference type="NCBI Taxonomy" id="103827"/>
    <lineage>
        <taxon>Eukaryota</taxon>
        <taxon>Metazoa</taxon>
        <taxon>Ecdysozoa</taxon>
        <taxon>Nematoda</taxon>
        <taxon>Chromadorea</taxon>
        <taxon>Rhabditida</taxon>
        <taxon>Spirurina</taxon>
        <taxon>Spiruromorpha</taxon>
        <taxon>Thelazioidea</taxon>
        <taxon>Thelaziidae</taxon>
        <taxon>Thelazia</taxon>
    </lineage>
</organism>
<dbReference type="PROSITE" id="PS00018">
    <property type="entry name" value="EF_HAND_1"/>
    <property type="match status" value="1"/>
</dbReference>
<proteinExistence type="predicted"/>
<evidence type="ECO:0000256" key="1">
    <source>
        <dbReference type="ARBA" id="ARBA00022837"/>
    </source>
</evidence>
<reference evidence="5" key="1">
    <citation type="submission" date="2017-02" db="UniProtKB">
        <authorList>
            <consortium name="WormBaseParasite"/>
        </authorList>
    </citation>
    <scope>IDENTIFICATION</scope>
</reference>
<keyword evidence="4" id="KW-1185">Reference proteome</keyword>
<dbReference type="InterPro" id="IPR018247">
    <property type="entry name" value="EF_Hand_1_Ca_BS"/>
</dbReference>
<reference evidence="3 4" key="2">
    <citation type="submission" date="2018-11" db="EMBL/GenBank/DDBJ databases">
        <authorList>
            <consortium name="Pathogen Informatics"/>
        </authorList>
    </citation>
    <scope>NUCLEOTIDE SEQUENCE [LARGE SCALE GENOMIC DNA]</scope>
</reference>
<sequence length="218" mass="24590">MKLLVVFLAIIEKIIGESKSEIITTATSPLHLSISTSSIASAVPVEITPIPADDFSPRLDEFRRIDANGDQYITFAEMILADRPYIESKSRIYHKQDLNGIILSIISYKDYLSDRIKSAHAVLLPGTVLFQEIKEFGLHRPDGSTQGLLKEIANFCNYVSCDGIVSKDEFIAYHRKIQEERRSKEQQAENFFKQLQFGFGFPQNSLFSSNGRLLQGVI</sequence>
<dbReference type="Proteomes" id="UP000276776">
    <property type="component" value="Unassembled WGS sequence"/>
</dbReference>
<name>A0A0N5CLY8_THECL</name>
<feature type="signal peptide" evidence="2">
    <location>
        <begin position="1"/>
        <end position="16"/>
    </location>
</feature>
<dbReference type="InterPro" id="IPR011992">
    <property type="entry name" value="EF-hand-dom_pair"/>
</dbReference>
<dbReference type="EMBL" id="UYYF01000125">
    <property type="protein sequence ID" value="VDM96422.1"/>
    <property type="molecule type" value="Genomic_DNA"/>
</dbReference>
<gene>
    <name evidence="3" type="ORF">TCLT_LOCUS1144</name>
</gene>
<feature type="chain" id="PRO_5043126215" evidence="2">
    <location>
        <begin position="17"/>
        <end position="218"/>
    </location>
</feature>
<evidence type="ECO:0000313" key="3">
    <source>
        <dbReference type="EMBL" id="VDM96422.1"/>
    </source>
</evidence>
<dbReference type="SUPFAM" id="SSF47473">
    <property type="entry name" value="EF-hand"/>
    <property type="match status" value="1"/>
</dbReference>
<evidence type="ECO:0000313" key="4">
    <source>
        <dbReference type="Proteomes" id="UP000276776"/>
    </source>
</evidence>
<evidence type="ECO:0000256" key="2">
    <source>
        <dbReference type="SAM" id="SignalP"/>
    </source>
</evidence>
<accession>A0A0N5CLY8</accession>
<keyword evidence="2" id="KW-0732">Signal</keyword>
<evidence type="ECO:0000313" key="5">
    <source>
        <dbReference type="WBParaSite" id="TCLT_0000114301-mRNA-1"/>
    </source>
</evidence>
<dbReference type="WBParaSite" id="TCLT_0000114301-mRNA-1">
    <property type="protein sequence ID" value="TCLT_0000114301-mRNA-1"/>
    <property type="gene ID" value="TCLT_0000114301"/>
</dbReference>
<dbReference type="OrthoDB" id="2122982at2759"/>